<evidence type="ECO:0000313" key="13">
    <source>
        <dbReference type="Proteomes" id="UP001304895"/>
    </source>
</evidence>
<keyword evidence="2 8" id="KW-0645">Protease</keyword>
<dbReference type="InterPro" id="IPR033121">
    <property type="entry name" value="PEPTIDASE_A1"/>
</dbReference>
<feature type="region of interest" description="Disordered" evidence="9">
    <location>
        <begin position="432"/>
        <end position="475"/>
    </location>
</feature>
<evidence type="ECO:0000256" key="4">
    <source>
        <dbReference type="ARBA" id="ARBA00022750"/>
    </source>
</evidence>
<dbReference type="InterPro" id="IPR033876">
    <property type="entry name" value="SAP-like"/>
</dbReference>
<evidence type="ECO:0000256" key="8">
    <source>
        <dbReference type="RuleBase" id="RU000454"/>
    </source>
</evidence>
<feature type="compositionally biased region" description="Gly residues" evidence="9">
    <location>
        <begin position="447"/>
        <end position="461"/>
    </location>
</feature>
<dbReference type="PANTHER" id="PTHR47966">
    <property type="entry name" value="BETA-SITE APP-CLEAVING ENZYME, ISOFORM A-RELATED"/>
    <property type="match status" value="1"/>
</dbReference>
<dbReference type="PANTHER" id="PTHR47966:SF65">
    <property type="entry name" value="ASPARTIC-TYPE ENDOPEPTIDASE"/>
    <property type="match status" value="1"/>
</dbReference>
<feature type="signal peptide" evidence="10">
    <location>
        <begin position="1"/>
        <end position="17"/>
    </location>
</feature>
<proteinExistence type="inferred from homology"/>
<accession>A0AAN6UNP4</accession>
<dbReference type="EMBL" id="MU853407">
    <property type="protein sequence ID" value="KAK4135076.1"/>
    <property type="molecule type" value="Genomic_DNA"/>
</dbReference>
<keyword evidence="3 10" id="KW-0732">Signal</keyword>
<dbReference type="PRINTS" id="PR00792">
    <property type="entry name" value="PEPSIN"/>
</dbReference>
<dbReference type="Gene3D" id="2.40.70.10">
    <property type="entry name" value="Acid Proteases"/>
    <property type="match status" value="2"/>
</dbReference>
<evidence type="ECO:0000313" key="12">
    <source>
        <dbReference type="EMBL" id="KAK4135076.1"/>
    </source>
</evidence>
<feature type="disulfide bond" evidence="7">
    <location>
        <begin position="94"/>
        <end position="106"/>
    </location>
</feature>
<dbReference type="InterPro" id="IPR001969">
    <property type="entry name" value="Aspartic_peptidase_AS"/>
</dbReference>
<sequence length="497" mass="51547">MLPLILAAPLFAPAVAAASDARQLVTRGDGIIRSPVNALPASAPKVLGRQNGIDVWNQNSGTRYAVDIEVGTPPQQITLILDTGSPDTWLNPSCKFASASGNQKDCQSFAQFDATQSSSINVTNSGDILVYGSGNATIQYVYETLTIGSATIKDQIIGIAKESHLIPLGILGLSPPPGGRNEYPYVLDTMVDQGVIKSRAFSLDLRGVDNKNGALIFGGIDTGKYIGDLAKLPMLSPRESPRGGDRYYVTMTGVGITAPNGEVLQSEAIGVPVFLDSGGTLSQLPTLIVQALVGFFPDAEYDPKSGFYYLPCDIAEENGTIDFFFGDKAIRVPLNDFIWQIQGFCILGVVAEDEEPILGDTFLRAAYVVFDQDNRNLHIAQAANCDTNLVAIGAGPDAVPSKKGKCTALPTATATATAGSGNLDVSATRAPTNTFTGSGPTDVVVGPGPGATKGSGSGGGDPQATGEAGKNAAGPGRAVGWGPAVALGLVNLLGWML</sequence>
<dbReference type="SUPFAM" id="SSF50630">
    <property type="entry name" value="Acid proteases"/>
    <property type="match status" value="1"/>
</dbReference>
<comment type="caution">
    <text evidence="12">The sequence shown here is derived from an EMBL/GenBank/DDBJ whole genome shotgun (WGS) entry which is preliminary data.</text>
</comment>
<reference evidence="12" key="2">
    <citation type="submission" date="2023-05" db="EMBL/GenBank/DDBJ databases">
        <authorList>
            <consortium name="Lawrence Berkeley National Laboratory"/>
            <person name="Steindorff A."/>
            <person name="Hensen N."/>
            <person name="Bonometti L."/>
            <person name="Westerberg I."/>
            <person name="Brannstrom I.O."/>
            <person name="Guillou S."/>
            <person name="Cros-Aarteil S."/>
            <person name="Calhoun S."/>
            <person name="Haridas S."/>
            <person name="Kuo A."/>
            <person name="Mondo S."/>
            <person name="Pangilinan J."/>
            <person name="Riley R."/>
            <person name="Labutti K."/>
            <person name="Andreopoulos B."/>
            <person name="Lipzen A."/>
            <person name="Chen C."/>
            <person name="Yanf M."/>
            <person name="Daum C."/>
            <person name="Ng V."/>
            <person name="Clum A."/>
            <person name="Ohm R."/>
            <person name="Martin F."/>
            <person name="Silar P."/>
            <person name="Natvig D."/>
            <person name="Lalanne C."/>
            <person name="Gautier V."/>
            <person name="Ament-Velasquez S.L."/>
            <person name="Kruys A."/>
            <person name="Hutchinson M.I."/>
            <person name="Powell A.J."/>
            <person name="Barry K."/>
            <person name="Miller A.N."/>
            <person name="Grigoriev I.V."/>
            <person name="Debuchy R."/>
            <person name="Gladieux P."/>
            <person name="Thoren M.H."/>
            <person name="Johannesson H."/>
        </authorList>
    </citation>
    <scope>NUCLEOTIDE SEQUENCE</scope>
    <source>
        <strain evidence="12">CBS 123565</strain>
    </source>
</reference>
<dbReference type="AlphaFoldDB" id="A0AAN6UNP4"/>
<gene>
    <name evidence="12" type="ORF">BT67DRAFT_449325</name>
</gene>
<evidence type="ECO:0000256" key="3">
    <source>
        <dbReference type="ARBA" id="ARBA00022729"/>
    </source>
</evidence>
<evidence type="ECO:0000256" key="7">
    <source>
        <dbReference type="PIRSR" id="PIRSR601461-2"/>
    </source>
</evidence>
<feature type="chain" id="PRO_5042845510" evidence="10">
    <location>
        <begin position="18"/>
        <end position="497"/>
    </location>
</feature>
<keyword evidence="13" id="KW-1185">Reference proteome</keyword>
<keyword evidence="5 8" id="KW-0378">Hydrolase</keyword>
<organism evidence="12 13">
    <name type="scientific">Trichocladium antarcticum</name>
    <dbReference type="NCBI Taxonomy" id="1450529"/>
    <lineage>
        <taxon>Eukaryota</taxon>
        <taxon>Fungi</taxon>
        <taxon>Dikarya</taxon>
        <taxon>Ascomycota</taxon>
        <taxon>Pezizomycotina</taxon>
        <taxon>Sordariomycetes</taxon>
        <taxon>Sordariomycetidae</taxon>
        <taxon>Sordariales</taxon>
        <taxon>Chaetomiaceae</taxon>
        <taxon>Trichocladium</taxon>
    </lineage>
</organism>
<feature type="active site" evidence="6">
    <location>
        <position position="82"/>
    </location>
</feature>
<dbReference type="InterPro" id="IPR001461">
    <property type="entry name" value="Aspartic_peptidase_A1"/>
</dbReference>
<dbReference type="Pfam" id="PF00026">
    <property type="entry name" value="Asp"/>
    <property type="match status" value="1"/>
</dbReference>
<evidence type="ECO:0000256" key="1">
    <source>
        <dbReference type="ARBA" id="ARBA00007447"/>
    </source>
</evidence>
<dbReference type="GO" id="GO:0004190">
    <property type="term" value="F:aspartic-type endopeptidase activity"/>
    <property type="evidence" value="ECO:0007669"/>
    <property type="project" value="UniProtKB-KW"/>
</dbReference>
<dbReference type="Proteomes" id="UP001304895">
    <property type="component" value="Unassembled WGS sequence"/>
</dbReference>
<feature type="active site" evidence="6">
    <location>
        <position position="276"/>
    </location>
</feature>
<feature type="domain" description="Peptidase A1" evidence="11">
    <location>
        <begin position="64"/>
        <end position="380"/>
    </location>
</feature>
<evidence type="ECO:0000256" key="9">
    <source>
        <dbReference type="SAM" id="MobiDB-lite"/>
    </source>
</evidence>
<dbReference type="GO" id="GO:0006508">
    <property type="term" value="P:proteolysis"/>
    <property type="evidence" value="ECO:0007669"/>
    <property type="project" value="UniProtKB-KW"/>
</dbReference>
<dbReference type="CDD" id="cd05474">
    <property type="entry name" value="SAP_like"/>
    <property type="match status" value="1"/>
</dbReference>
<reference evidence="12" key="1">
    <citation type="journal article" date="2023" name="Mol. Phylogenet. Evol.">
        <title>Genome-scale phylogeny and comparative genomics of the fungal order Sordariales.</title>
        <authorList>
            <person name="Hensen N."/>
            <person name="Bonometti L."/>
            <person name="Westerberg I."/>
            <person name="Brannstrom I.O."/>
            <person name="Guillou S."/>
            <person name="Cros-Aarteil S."/>
            <person name="Calhoun S."/>
            <person name="Haridas S."/>
            <person name="Kuo A."/>
            <person name="Mondo S."/>
            <person name="Pangilinan J."/>
            <person name="Riley R."/>
            <person name="LaButti K."/>
            <person name="Andreopoulos B."/>
            <person name="Lipzen A."/>
            <person name="Chen C."/>
            <person name="Yan M."/>
            <person name="Daum C."/>
            <person name="Ng V."/>
            <person name="Clum A."/>
            <person name="Steindorff A."/>
            <person name="Ohm R.A."/>
            <person name="Martin F."/>
            <person name="Silar P."/>
            <person name="Natvig D.O."/>
            <person name="Lalanne C."/>
            <person name="Gautier V."/>
            <person name="Ament-Velasquez S.L."/>
            <person name="Kruys A."/>
            <person name="Hutchinson M.I."/>
            <person name="Powell A.J."/>
            <person name="Barry K."/>
            <person name="Miller A.N."/>
            <person name="Grigoriev I.V."/>
            <person name="Debuchy R."/>
            <person name="Gladieux P."/>
            <person name="Hiltunen Thoren M."/>
            <person name="Johannesson H."/>
        </authorList>
    </citation>
    <scope>NUCLEOTIDE SEQUENCE</scope>
    <source>
        <strain evidence="12">CBS 123565</strain>
    </source>
</reference>
<evidence type="ECO:0000256" key="10">
    <source>
        <dbReference type="SAM" id="SignalP"/>
    </source>
</evidence>
<keyword evidence="7" id="KW-1015">Disulfide bond</keyword>
<dbReference type="InterPro" id="IPR021109">
    <property type="entry name" value="Peptidase_aspartic_dom_sf"/>
</dbReference>
<comment type="similarity">
    <text evidence="1 8">Belongs to the peptidase A1 family.</text>
</comment>
<feature type="compositionally biased region" description="Low complexity" evidence="9">
    <location>
        <begin position="436"/>
        <end position="446"/>
    </location>
</feature>
<feature type="disulfide bond" evidence="7">
    <location>
        <begin position="312"/>
        <end position="345"/>
    </location>
</feature>
<protein>
    <submittedName>
        <fullName evidence="12">Acid protease</fullName>
    </submittedName>
</protein>
<evidence type="ECO:0000256" key="2">
    <source>
        <dbReference type="ARBA" id="ARBA00022670"/>
    </source>
</evidence>
<keyword evidence="4 8" id="KW-0064">Aspartyl protease</keyword>
<evidence type="ECO:0000256" key="5">
    <source>
        <dbReference type="ARBA" id="ARBA00022801"/>
    </source>
</evidence>
<dbReference type="PROSITE" id="PS00141">
    <property type="entry name" value="ASP_PROTEASE"/>
    <property type="match status" value="1"/>
</dbReference>
<name>A0AAN6UNP4_9PEZI</name>
<evidence type="ECO:0000259" key="11">
    <source>
        <dbReference type="PROSITE" id="PS51767"/>
    </source>
</evidence>
<dbReference type="PROSITE" id="PS51767">
    <property type="entry name" value="PEPTIDASE_A1"/>
    <property type="match status" value="1"/>
</dbReference>
<evidence type="ECO:0000256" key="6">
    <source>
        <dbReference type="PIRSR" id="PIRSR601461-1"/>
    </source>
</evidence>